<accession>A0A6C0CB11</accession>
<proteinExistence type="predicted"/>
<protein>
    <submittedName>
        <fullName evidence="1">Uncharacterized protein</fullName>
    </submittedName>
</protein>
<name>A0A6C0CB11_9ZZZZ</name>
<organism evidence="1">
    <name type="scientific">viral metagenome</name>
    <dbReference type="NCBI Taxonomy" id="1070528"/>
    <lineage>
        <taxon>unclassified sequences</taxon>
        <taxon>metagenomes</taxon>
        <taxon>organismal metagenomes</taxon>
    </lineage>
</organism>
<dbReference type="AlphaFoldDB" id="A0A6C0CB11"/>
<sequence>MQSMYHDFFIDPILAWSIDNDAICDFEPNMLDFTIKKNNVTVFVVYVPDESSVLMTDNRTNLQFMVDKMDKQLSPHALCLFFGNN</sequence>
<evidence type="ECO:0000313" key="1">
    <source>
        <dbReference type="EMBL" id="QHT01533.1"/>
    </source>
</evidence>
<dbReference type="EMBL" id="MN739376">
    <property type="protein sequence ID" value="QHT01533.1"/>
    <property type="molecule type" value="Genomic_DNA"/>
</dbReference>
<reference evidence="1" key="1">
    <citation type="journal article" date="2020" name="Nature">
        <title>Giant virus diversity and host interactions through global metagenomics.</title>
        <authorList>
            <person name="Schulz F."/>
            <person name="Roux S."/>
            <person name="Paez-Espino D."/>
            <person name="Jungbluth S."/>
            <person name="Walsh D.A."/>
            <person name="Denef V.J."/>
            <person name="McMahon K.D."/>
            <person name="Konstantinidis K.T."/>
            <person name="Eloe-Fadrosh E.A."/>
            <person name="Kyrpides N.C."/>
            <person name="Woyke T."/>
        </authorList>
    </citation>
    <scope>NUCLEOTIDE SEQUENCE</scope>
    <source>
        <strain evidence="1">GVMAG-M-3300020192-26</strain>
    </source>
</reference>